<organism evidence="2 3">
    <name type="scientific">Clohesyomyces aquaticus</name>
    <dbReference type="NCBI Taxonomy" id="1231657"/>
    <lineage>
        <taxon>Eukaryota</taxon>
        <taxon>Fungi</taxon>
        <taxon>Dikarya</taxon>
        <taxon>Ascomycota</taxon>
        <taxon>Pezizomycotina</taxon>
        <taxon>Dothideomycetes</taxon>
        <taxon>Pleosporomycetidae</taxon>
        <taxon>Pleosporales</taxon>
        <taxon>Lindgomycetaceae</taxon>
        <taxon>Clohesyomyces</taxon>
    </lineage>
</organism>
<keyword evidence="1" id="KW-0812">Transmembrane</keyword>
<gene>
    <name evidence="2" type="ORF">BCR34DRAFT_40807</name>
</gene>
<keyword evidence="1" id="KW-1133">Transmembrane helix</keyword>
<keyword evidence="3" id="KW-1185">Reference proteome</keyword>
<feature type="transmembrane region" description="Helical" evidence="1">
    <location>
        <begin position="27"/>
        <end position="49"/>
    </location>
</feature>
<dbReference type="EMBL" id="MCFA01000012">
    <property type="protein sequence ID" value="ORY17537.1"/>
    <property type="molecule type" value="Genomic_DNA"/>
</dbReference>
<keyword evidence="1" id="KW-0472">Membrane</keyword>
<protein>
    <submittedName>
        <fullName evidence="2">Uncharacterized protein</fullName>
    </submittedName>
</protein>
<reference evidence="2 3" key="1">
    <citation type="submission" date="2016-07" db="EMBL/GenBank/DDBJ databases">
        <title>Pervasive Adenine N6-methylation of Active Genes in Fungi.</title>
        <authorList>
            <consortium name="DOE Joint Genome Institute"/>
            <person name="Mondo S.J."/>
            <person name="Dannebaum R.O."/>
            <person name="Kuo R.C."/>
            <person name="Labutti K."/>
            <person name="Haridas S."/>
            <person name="Kuo A."/>
            <person name="Salamov A."/>
            <person name="Ahrendt S.R."/>
            <person name="Lipzen A."/>
            <person name="Sullivan W."/>
            <person name="Andreopoulos W.B."/>
            <person name="Clum A."/>
            <person name="Lindquist E."/>
            <person name="Daum C."/>
            <person name="Ramamoorthy G.K."/>
            <person name="Gryganskyi A."/>
            <person name="Culley D."/>
            <person name="Magnuson J.K."/>
            <person name="James T.Y."/>
            <person name="O'Malley M.A."/>
            <person name="Stajich J.E."/>
            <person name="Spatafora J.W."/>
            <person name="Visel A."/>
            <person name="Grigoriev I.V."/>
        </authorList>
    </citation>
    <scope>NUCLEOTIDE SEQUENCE [LARGE SCALE GENOMIC DNA]</scope>
    <source>
        <strain evidence="2 3">CBS 115471</strain>
    </source>
</reference>
<evidence type="ECO:0000313" key="2">
    <source>
        <dbReference type="EMBL" id="ORY17537.1"/>
    </source>
</evidence>
<sequence>MDGICDCCYCARRGRCLLALSLYFTSFTSLLVVCRLSVSAVVCMVAVLVTRGCGYSTAMQSTTIFSGGAGVWRYPFSLFYLFSVRCWIKIPQVLGSVGWIGVRWLCVCVCVYIEGVCFGGSSGGGVLPAT</sequence>
<dbReference type="AlphaFoldDB" id="A0A1Y2A5E9"/>
<dbReference type="Proteomes" id="UP000193144">
    <property type="component" value="Unassembled WGS sequence"/>
</dbReference>
<evidence type="ECO:0000256" key="1">
    <source>
        <dbReference type="SAM" id="Phobius"/>
    </source>
</evidence>
<name>A0A1Y2A5E9_9PLEO</name>
<proteinExistence type="predicted"/>
<evidence type="ECO:0000313" key="3">
    <source>
        <dbReference type="Proteomes" id="UP000193144"/>
    </source>
</evidence>
<comment type="caution">
    <text evidence="2">The sequence shown here is derived from an EMBL/GenBank/DDBJ whole genome shotgun (WGS) entry which is preliminary data.</text>
</comment>
<accession>A0A1Y2A5E9</accession>